<evidence type="ECO:0000313" key="3">
    <source>
        <dbReference type="Proteomes" id="UP000232638"/>
    </source>
</evidence>
<proteinExistence type="predicted"/>
<dbReference type="EMBL" id="CP020370">
    <property type="protein sequence ID" value="AUB83517.1"/>
    <property type="molecule type" value="Genomic_DNA"/>
</dbReference>
<evidence type="ECO:0000313" key="2">
    <source>
        <dbReference type="EMBL" id="AUB83517.1"/>
    </source>
</evidence>
<organism evidence="2 3">
    <name type="scientific">Candidatus Thiodictyon syntrophicum</name>
    <dbReference type="NCBI Taxonomy" id="1166950"/>
    <lineage>
        <taxon>Bacteria</taxon>
        <taxon>Pseudomonadati</taxon>
        <taxon>Pseudomonadota</taxon>
        <taxon>Gammaproteobacteria</taxon>
        <taxon>Chromatiales</taxon>
        <taxon>Chromatiaceae</taxon>
        <taxon>Thiodictyon</taxon>
    </lineage>
</organism>
<accession>A0A2K8UDF4</accession>
<dbReference type="PROSITE" id="PS51257">
    <property type="entry name" value="PROKAR_LIPOPROTEIN"/>
    <property type="match status" value="1"/>
</dbReference>
<evidence type="ECO:0008006" key="4">
    <source>
        <dbReference type="Google" id="ProtNLM"/>
    </source>
</evidence>
<name>A0A2K8UDF4_9GAMM</name>
<dbReference type="AlphaFoldDB" id="A0A2K8UDF4"/>
<protein>
    <recommendedName>
        <fullName evidence="4">DUF4878 domain-containing protein</fullName>
    </recommendedName>
</protein>
<keyword evidence="1" id="KW-0732">Signal</keyword>
<keyword evidence="3" id="KW-1185">Reference proteome</keyword>
<feature type="signal peptide" evidence="1">
    <location>
        <begin position="1"/>
        <end position="20"/>
    </location>
</feature>
<dbReference type="RefSeq" id="WP_100921203.1">
    <property type="nucleotide sequence ID" value="NZ_CP020370.1"/>
</dbReference>
<dbReference type="Proteomes" id="UP000232638">
    <property type="component" value="Chromosome"/>
</dbReference>
<evidence type="ECO:0000256" key="1">
    <source>
        <dbReference type="SAM" id="SignalP"/>
    </source>
</evidence>
<feature type="chain" id="PRO_5014609924" description="DUF4878 domain-containing protein" evidence="1">
    <location>
        <begin position="21"/>
        <end position="137"/>
    </location>
</feature>
<dbReference type="KEGG" id="tsy:THSYN_22915"/>
<reference evidence="2 3" key="1">
    <citation type="submission" date="2017-03" db="EMBL/GenBank/DDBJ databases">
        <title>Complete genome sequence of Candidatus 'Thiodictyon syntrophicum' sp. nov. strain Cad16T, a photolithoautotroph purple sulfur bacterium isolated from an alpine meromictic lake.</title>
        <authorList>
            <person name="Luedin S.M."/>
            <person name="Pothier J.F."/>
            <person name="Danza F."/>
            <person name="Storelli N."/>
            <person name="Wittwer M."/>
            <person name="Tonolla M."/>
        </authorList>
    </citation>
    <scope>NUCLEOTIDE SEQUENCE [LARGE SCALE GENOMIC DNA]</scope>
    <source>
        <strain evidence="2 3">Cad16T</strain>
    </source>
</reference>
<sequence length="137" mass="15268">MNHLRLLIVSLLSLIAVACASPAPPVTSAEQEARATFVQLVEVAKKRQLTQFKALIAPADLKEMEALEREKPGFFEMFMGFVADGGDPKEYTAQVKPDQVRFVRRVTEKTADSSSTETTTVTMIRQGNRWVFGKPRP</sequence>
<gene>
    <name evidence="2" type="ORF">THSYN_22915</name>
</gene>